<evidence type="ECO:0000313" key="2">
    <source>
        <dbReference type="EMBL" id="CAD7410894.1"/>
    </source>
</evidence>
<dbReference type="EMBL" id="OD005035">
    <property type="protein sequence ID" value="CAD7410894.1"/>
    <property type="molecule type" value="Genomic_DNA"/>
</dbReference>
<dbReference type="AlphaFoldDB" id="A0A7R9D9Z5"/>
<protein>
    <recommendedName>
        <fullName evidence="1">C2H2-type domain-containing protein</fullName>
    </recommendedName>
</protein>
<name>A0A7R9D9Z5_TIMPO</name>
<proteinExistence type="predicted"/>
<accession>A0A7R9D9Z5</accession>
<gene>
    <name evidence="2" type="ORF">TPSB3V08_LOCUS7593</name>
</gene>
<sequence length="563" mass="61924">MRHDLELGAPVVLSKEVWLAMKSCAPVTSSEQAIRSRGLVVCAPDYEPRGTGGSHLHTNITSSHRGYEVFPDSTVSPERRTVCIQATGLDAMFLPTRQLVVTFIVVTVAALSSHQGDAAPNVISDALSSTANMTAGFISKIPFLKYLVSPSSGNTVVEGGMPWIKELFKYSPLAKMMARIFPDVELVSGKEVSVTDWSKFLAIDTEVLGSIPGVLVNIVVRVPCYRYRSPGFNPWQRCNRSKATLFLYAPDIFGISHTVERKWMLFVLVTALRSGHTIAGRLYMTVENIHSVAVSDRRAIYKVVNHDREDSGYIEFCKSTCHTKERLEYYSTRESEILPVLSGMFCVQFPQRGRYGRVDKASTTLHSSTPPTTVLHNTAATTITPRLIGVPSARVIYLPDIRVLTVSHTGVPTTKVVCPPDIRVLTARATHVPTTRVVCLQTSESAESPACPPPVEEEGFFFRCISIAIMPFKCGICEGSYAKLSDPIRHKHQCHQTPPNPAHQDASWDKGVLCSALDLTEKEEYNRLVVGALEVVEARALSPFTDGGAAPTERMEATFPPFI</sequence>
<reference evidence="2" key="1">
    <citation type="submission" date="2020-11" db="EMBL/GenBank/DDBJ databases">
        <authorList>
            <person name="Tran Van P."/>
        </authorList>
    </citation>
    <scope>NUCLEOTIDE SEQUENCE</scope>
</reference>
<feature type="domain" description="C2H2-type" evidence="1">
    <location>
        <begin position="474"/>
        <end position="495"/>
    </location>
</feature>
<organism evidence="2">
    <name type="scientific">Timema poppense</name>
    <name type="common">Walking stick</name>
    <dbReference type="NCBI Taxonomy" id="170557"/>
    <lineage>
        <taxon>Eukaryota</taxon>
        <taxon>Metazoa</taxon>
        <taxon>Ecdysozoa</taxon>
        <taxon>Arthropoda</taxon>
        <taxon>Hexapoda</taxon>
        <taxon>Insecta</taxon>
        <taxon>Pterygota</taxon>
        <taxon>Neoptera</taxon>
        <taxon>Polyneoptera</taxon>
        <taxon>Phasmatodea</taxon>
        <taxon>Timematodea</taxon>
        <taxon>Timematoidea</taxon>
        <taxon>Timematidae</taxon>
        <taxon>Timema</taxon>
    </lineage>
</organism>
<evidence type="ECO:0000259" key="1">
    <source>
        <dbReference type="PROSITE" id="PS00028"/>
    </source>
</evidence>
<dbReference type="InterPro" id="IPR013087">
    <property type="entry name" value="Znf_C2H2_type"/>
</dbReference>
<dbReference type="PROSITE" id="PS00028">
    <property type="entry name" value="ZINC_FINGER_C2H2_1"/>
    <property type="match status" value="1"/>
</dbReference>